<reference evidence="2 3" key="1">
    <citation type="submission" date="2008-07" db="EMBL/GenBank/DDBJ databases">
        <authorList>
            <person name="El-Sayed N."/>
            <person name="Caler E."/>
            <person name="Inman J."/>
            <person name="Amedeo P."/>
            <person name="Hass B."/>
            <person name="Wortman J."/>
        </authorList>
    </citation>
    <scope>NUCLEOTIDE SEQUENCE [LARGE SCALE GENOMIC DNA]</scope>
    <source>
        <strain evidence="3">ATCC 50983 / TXsc</strain>
    </source>
</reference>
<proteinExistence type="predicted"/>
<dbReference type="RefSeq" id="XP_002787396.1">
    <property type="nucleotide sequence ID" value="XM_002787350.1"/>
</dbReference>
<dbReference type="OrthoDB" id="432863at2759"/>
<evidence type="ECO:0000313" key="3">
    <source>
        <dbReference type="Proteomes" id="UP000007800"/>
    </source>
</evidence>
<protein>
    <submittedName>
        <fullName evidence="2">Uncharacterized protein</fullName>
    </submittedName>
</protein>
<organism evidence="3">
    <name type="scientific">Perkinsus marinus (strain ATCC 50983 / TXsc)</name>
    <dbReference type="NCBI Taxonomy" id="423536"/>
    <lineage>
        <taxon>Eukaryota</taxon>
        <taxon>Sar</taxon>
        <taxon>Alveolata</taxon>
        <taxon>Perkinsozoa</taxon>
        <taxon>Perkinsea</taxon>
        <taxon>Perkinsida</taxon>
        <taxon>Perkinsidae</taxon>
        <taxon>Perkinsus</taxon>
    </lineage>
</organism>
<name>C5K8I5_PERM5</name>
<feature type="region of interest" description="Disordered" evidence="1">
    <location>
        <begin position="23"/>
        <end position="42"/>
    </location>
</feature>
<dbReference type="Proteomes" id="UP000007800">
    <property type="component" value="Unassembled WGS sequence"/>
</dbReference>
<dbReference type="InParanoid" id="C5K8I5"/>
<gene>
    <name evidence="2" type="ORF">Pmar_PMAR028657</name>
</gene>
<sequence>MSPSRATLEFEAELATVLEESKATFEEEERKRQRRLLPERKACGLPKESKMLTRSLTQTFTELGRENANPRRQSRIVKDAEISLMALVVKRRERRKSVNLGLF</sequence>
<evidence type="ECO:0000256" key="1">
    <source>
        <dbReference type="SAM" id="MobiDB-lite"/>
    </source>
</evidence>
<dbReference type="EMBL" id="GG671131">
    <property type="protein sequence ID" value="EER19192.1"/>
    <property type="molecule type" value="Genomic_DNA"/>
</dbReference>
<keyword evidence="3" id="KW-1185">Reference proteome</keyword>
<evidence type="ECO:0000313" key="2">
    <source>
        <dbReference type="EMBL" id="EER19192.1"/>
    </source>
</evidence>
<dbReference type="GeneID" id="9039431"/>
<accession>C5K8I5</accession>
<dbReference type="AlphaFoldDB" id="C5K8I5"/>